<evidence type="ECO:0000256" key="2">
    <source>
        <dbReference type="ARBA" id="ARBA00022679"/>
    </source>
</evidence>
<protein>
    <recommendedName>
        <fullName evidence="10">LOV domain-containing protein</fullName>
    </recommendedName>
</protein>
<dbReference type="PANTHER" id="PTHR43719">
    <property type="entry name" value="TWO-COMPONENT HISTIDINE KINASE"/>
    <property type="match status" value="1"/>
</dbReference>
<dbReference type="InterPro" id="IPR001789">
    <property type="entry name" value="Sig_transdc_resp-reg_receiver"/>
</dbReference>
<evidence type="ECO:0000313" key="8">
    <source>
        <dbReference type="EMBL" id="KAL3776788.1"/>
    </source>
</evidence>
<sequence length="916" mass="102379">MTPSEPIVLPPPRFRTVMDYEDEVSLRRALAEPPFGVGPSSSSPLLGPRTIDHQSQPDWQTPHLDLDTSWPQSLNEEVKRLMALKEYSILDTEHNGKFERITALASRIFEAPISLICLVDIGRQWFLSSVGVGDTRETTRQVSFCAHAIQSYDEDVFIVPETHEDPRFRENGVVAGPPYIRFYAGVPLKDPQGHKLGTLCIMDTQSRPQGLSFKEKQNLRELAEIAMDTMVNRKQEVTRMIDEKCRLMACAAHDLMSPLTGIQLNLGLLMEDLSLLSNFDCHQKELLQSSLHCSEVIERICKTAIENFRGDLAHRSKPKENNDKSIDTEREEGLIKMTDLVKNVERVIAMYPKNVPVFVDVDENLPPTIVSDDLKLFRSMINYLTNACKHTHNGSIHLRIYARKGSVSESETAKGVLAGSLTTKTTDLLVVECEDTGPGVPLEKYSTLFTPFADVESNRMSHCKMHNSGLGLFSVATGECMRWKPSNMINFGDINALSSVVNVTEIGSLGGNFGVFPREDLIICTDSMDHDPIYGTVFWFTVPLILPKTTISVGPIDVEEGLKIERNETIETKNAATKIRDQTSPSSTEFTSINDIMKRSIGESNKSTDSETTYPPESSVNLSPKNEPGRQKCVLVIDDSITIRKALSKGLTRLGFHVDEAENGLQGFHRLKAGPYDLVLLDFLMPILDGIDLAKKFRAWEQACRPWFHQYIIGLSAHANGKDAELGLKAGMNRFMSKPITLKTLKDLAYSEAVVNAGLILDARPEETFNTMELGSSKGSCESMNRHCLIVENMPDNGGAISLQRLIELNGWKSVVVKSGDDAMRLLKMRNWDIVIIDNDLPQYSGVSCITRFRDWERLNRMTTQKNIYIVSDIYHSLSLPTGLDGALRKPIDPYEVKHALEIAKHPCEDTSVDSC</sequence>
<dbReference type="PANTHER" id="PTHR43719:SF28">
    <property type="entry name" value="PEROXIDE STRESS-ACTIVATED HISTIDINE KINASE MAK1-RELATED"/>
    <property type="match status" value="1"/>
</dbReference>
<keyword evidence="3" id="KW-0418">Kinase</keyword>
<gene>
    <name evidence="8" type="ORF">HJC23_011917</name>
</gene>
<evidence type="ECO:0000256" key="5">
    <source>
        <dbReference type="SAM" id="MobiDB-lite"/>
    </source>
</evidence>
<evidence type="ECO:0000256" key="3">
    <source>
        <dbReference type="ARBA" id="ARBA00022777"/>
    </source>
</evidence>
<proteinExistence type="predicted"/>
<feature type="modified residue" description="4-aspartylphosphate" evidence="4">
    <location>
        <position position="838"/>
    </location>
</feature>
<keyword evidence="9" id="KW-1185">Reference proteome</keyword>
<feature type="domain" description="Response regulatory" evidence="7">
    <location>
        <begin position="633"/>
        <end position="753"/>
    </location>
</feature>
<dbReference type="Pfam" id="PF02518">
    <property type="entry name" value="HATPase_c"/>
    <property type="match status" value="1"/>
</dbReference>
<dbReference type="Proteomes" id="UP001516023">
    <property type="component" value="Unassembled WGS sequence"/>
</dbReference>
<evidence type="ECO:0000313" key="9">
    <source>
        <dbReference type="Proteomes" id="UP001516023"/>
    </source>
</evidence>
<dbReference type="Pfam" id="PF00072">
    <property type="entry name" value="Response_reg"/>
    <property type="match status" value="2"/>
</dbReference>
<dbReference type="InterPro" id="IPR050956">
    <property type="entry name" value="2C_system_His_kinase"/>
</dbReference>
<feature type="compositionally biased region" description="Low complexity" evidence="5">
    <location>
        <begin position="33"/>
        <end position="48"/>
    </location>
</feature>
<dbReference type="CDD" id="cd17546">
    <property type="entry name" value="REC_hyHK_CKI1_RcsC-like"/>
    <property type="match status" value="1"/>
</dbReference>
<feature type="region of interest" description="Disordered" evidence="5">
    <location>
        <begin position="601"/>
        <end position="626"/>
    </location>
</feature>
<dbReference type="InterPro" id="IPR036890">
    <property type="entry name" value="HATPase_C_sf"/>
</dbReference>
<dbReference type="Gene3D" id="3.30.565.10">
    <property type="entry name" value="Histidine kinase-like ATPase, C-terminal domain"/>
    <property type="match status" value="1"/>
</dbReference>
<dbReference type="SUPFAM" id="SSF55781">
    <property type="entry name" value="GAF domain-like"/>
    <property type="match status" value="1"/>
</dbReference>
<dbReference type="PROSITE" id="PS50110">
    <property type="entry name" value="RESPONSE_REGULATORY"/>
    <property type="match status" value="2"/>
</dbReference>
<feature type="domain" description="Response regulatory" evidence="7">
    <location>
        <begin position="787"/>
        <end position="905"/>
    </location>
</feature>
<evidence type="ECO:0000259" key="7">
    <source>
        <dbReference type="PROSITE" id="PS50110"/>
    </source>
</evidence>
<comment type="caution">
    <text evidence="8">The sequence shown here is derived from an EMBL/GenBank/DDBJ whole genome shotgun (WGS) entry which is preliminary data.</text>
</comment>
<accession>A0ABD3NLW1</accession>
<evidence type="ECO:0000256" key="4">
    <source>
        <dbReference type="PROSITE-ProRule" id="PRU00169"/>
    </source>
</evidence>
<dbReference type="InterPro" id="IPR003661">
    <property type="entry name" value="HisK_dim/P_dom"/>
</dbReference>
<dbReference type="SUPFAM" id="SSF55874">
    <property type="entry name" value="ATPase domain of HSP90 chaperone/DNA topoisomerase II/histidine kinase"/>
    <property type="match status" value="1"/>
</dbReference>
<feature type="compositionally biased region" description="Polar residues" evidence="5">
    <location>
        <begin position="610"/>
        <end position="624"/>
    </location>
</feature>
<dbReference type="InterPro" id="IPR011006">
    <property type="entry name" value="CheY-like_superfamily"/>
</dbReference>
<dbReference type="SMART" id="SM00448">
    <property type="entry name" value="REC"/>
    <property type="match status" value="2"/>
</dbReference>
<dbReference type="InterPro" id="IPR005467">
    <property type="entry name" value="His_kinase_dom"/>
</dbReference>
<dbReference type="InterPro" id="IPR029016">
    <property type="entry name" value="GAF-like_dom_sf"/>
</dbReference>
<dbReference type="SUPFAM" id="SSF52172">
    <property type="entry name" value="CheY-like"/>
    <property type="match status" value="2"/>
</dbReference>
<keyword evidence="1 4" id="KW-0597">Phosphoprotein</keyword>
<keyword evidence="2" id="KW-0808">Transferase</keyword>
<dbReference type="GO" id="GO:0016301">
    <property type="term" value="F:kinase activity"/>
    <property type="evidence" value="ECO:0007669"/>
    <property type="project" value="UniProtKB-KW"/>
</dbReference>
<dbReference type="AlphaFoldDB" id="A0ABD3NLW1"/>
<dbReference type="CDD" id="cd00082">
    <property type="entry name" value="HisKA"/>
    <property type="match status" value="1"/>
</dbReference>
<dbReference type="InterPro" id="IPR036097">
    <property type="entry name" value="HisK_dim/P_sf"/>
</dbReference>
<evidence type="ECO:0008006" key="10">
    <source>
        <dbReference type="Google" id="ProtNLM"/>
    </source>
</evidence>
<dbReference type="EMBL" id="JABMIG020000473">
    <property type="protein sequence ID" value="KAL3776788.1"/>
    <property type="molecule type" value="Genomic_DNA"/>
</dbReference>
<feature type="region of interest" description="Disordered" evidence="5">
    <location>
        <begin position="31"/>
        <end position="66"/>
    </location>
</feature>
<dbReference type="SMART" id="SM00065">
    <property type="entry name" value="GAF"/>
    <property type="match status" value="1"/>
</dbReference>
<dbReference type="SUPFAM" id="SSF47384">
    <property type="entry name" value="Homodimeric domain of signal transducing histidine kinase"/>
    <property type="match status" value="1"/>
</dbReference>
<dbReference type="Gene3D" id="3.40.50.2300">
    <property type="match status" value="2"/>
</dbReference>
<feature type="domain" description="Histidine kinase" evidence="6">
    <location>
        <begin position="250"/>
        <end position="472"/>
    </location>
</feature>
<name>A0ABD3NLW1_9STRA</name>
<evidence type="ECO:0000259" key="6">
    <source>
        <dbReference type="PROSITE" id="PS50109"/>
    </source>
</evidence>
<organism evidence="8 9">
    <name type="scientific">Cyclotella cryptica</name>
    <dbReference type="NCBI Taxonomy" id="29204"/>
    <lineage>
        <taxon>Eukaryota</taxon>
        <taxon>Sar</taxon>
        <taxon>Stramenopiles</taxon>
        <taxon>Ochrophyta</taxon>
        <taxon>Bacillariophyta</taxon>
        <taxon>Coscinodiscophyceae</taxon>
        <taxon>Thalassiosirophycidae</taxon>
        <taxon>Stephanodiscales</taxon>
        <taxon>Stephanodiscaceae</taxon>
        <taxon>Cyclotella</taxon>
    </lineage>
</organism>
<evidence type="ECO:0000256" key="1">
    <source>
        <dbReference type="ARBA" id="ARBA00022553"/>
    </source>
</evidence>
<reference evidence="8 9" key="1">
    <citation type="journal article" date="2020" name="G3 (Bethesda)">
        <title>Improved Reference Genome for Cyclotella cryptica CCMP332, a Model for Cell Wall Morphogenesis, Salinity Adaptation, and Lipid Production in Diatoms (Bacillariophyta).</title>
        <authorList>
            <person name="Roberts W.R."/>
            <person name="Downey K.M."/>
            <person name="Ruck E.C."/>
            <person name="Traller J.C."/>
            <person name="Alverson A.J."/>
        </authorList>
    </citation>
    <scope>NUCLEOTIDE SEQUENCE [LARGE SCALE GENOMIC DNA]</scope>
    <source>
        <strain evidence="8 9">CCMP332</strain>
    </source>
</reference>
<dbReference type="Gene3D" id="3.30.450.40">
    <property type="match status" value="1"/>
</dbReference>
<dbReference type="InterPro" id="IPR003594">
    <property type="entry name" value="HATPase_dom"/>
</dbReference>
<dbReference type="InterPro" id="IPR003018">
    <property type="entry name" value="GAF"/>
</dbReference>
<dbReference type="PROSITE" id="PS50109">
    <property type="entry name" value="HIS_KIN"/>
    <property type="match status" value="1"/>
</dbReference>
<feature type="modified residue" description="4-aspartylphosphate" evidence="4">
    <location>
        <position position="682"/>
    </location>
</feature>